<dbReference type="AlphaFoldDB" id="A0A4C1U2E0"/>
<protein>
    <submittedName>
        <fullName evidence="1">Uncharacterized protein</fullName>
    </submittedName>
</protein>
<evidence type="ECO:0000313" key="2">
    <source>
        <dbReference type="Proteomes" id="UP000299102"/>
    </source>
</evidence>
<gene>
    <name evidence="1" type="ORF">EVAR_78857_1</name>
</gene>
<accession>A0A4C1U2E0</accession>
<sequence>MSYCELAFGRGCARADVERLPSSFMCTGRGPDPSFGLDYFDSNLDLSPDSDQIIPMERCVRPLSLFHSIGRWSGRETDASQAERLDRSCLSIARSALSLARSAHAERDNESYFFVRAAGVYRLIRPSASRCDSGANYSNISPTIDFDVGLVSILNPFLLAIGIRLPAVVPIRTKPE</sequence>
<proteinExistence type="predicted"/>
<dbReference type="Proteomes" id="UP000299102">
    <property type="component" value="Unassembled WGS sequence"/>
</dbReference>
<name>A0A4C1U2E0_EUMVA</name>
<dbReference type="EMBL" id="BGZK01000119">
    <property type="protein sequence ID" value="GBP20481.1"/>
    <property type="molecule type" value="Genomic_DNA"/>
</dbReference>
<evidence type="ECO:0000313" key="1">
    <source>
        <dbReference type="EMBL" id="GBP20481.1"/>
    </source>
</evidence>
<organism evidence="1 2">
    <name type="scientific">Eumeta variegata</name>
    <name type="common">Bagworm moth</name>
    <name type="synonym">Eumeta japonica</name>
    <dbReference type="NCBI Taxonomy" id="151549"/>
    <lineage>
        <taxon>Eukaryota</taxon>
        <taxon>Metazoa</taxon>
        <taxon>Ecdysozoa</taxon>
        <taxon>Arthropoda</taxon>
        <taxon>Hexapoda</taxon>
        <taxon>Insecta</taxon>
        <taxon>Pterygota</taxon>
        <taxon>Neoptera</taxon>
        <taxon>Endopterygota</taxon>
        <taxon>Lepidoptera</taxon>
        <taxon>Glossata</taxon>
        <taxon>Ditrysia</taxon>
        <taxon>Tineoidea</taxon>
        <taxon>Psychidae</taxon>
        <taxon>Oiketicinae</taxon>
        <taxon>Eumeta</taxon>
    </lineage>
</organism>
<keyword evidence="2" id="KW-1185">Reference proteome</keyword>
<reference evidence="1 2" key="1">
    <citation type="journal article" date="2019" name="Commun. Biol.">
        <title>The bagworm genome reveals a unique fibroin gene that provides high tensile strength.</title>
        <authorList>
            <person name="Kono N."/>
            <person name="Nakamura H."/>
            <person name="Ohtoshi R."/>
            <person name="Tomita M."/>
            <person name="Numata K."/>
            <person name="Arakawa K."/>
        </authorList>
    </citation>
    <scope>NUCLEOTIDE SEQUENCE [LARGE SCALE GENOMIC DNA]</scope>
</reference>
<comment type="caution">
    <text evidence="1">The sequence shown here is derived from an EMBL/GenBank/DDBJ whole genome shotgun (WGS) entry which is preliminary data.</text>
</comment>